<proteinExistence type="predicted"/>
<gene>
    <name evidence="1" type="ORF">ATK74_0855</name>
</gene>
<protein>
    <submittedName>
        <fullName evidence="1">Uncharacterized protein</fullName>
    </submittedName>
</protein>
<dbReference type="OrthoDB" id="5144898at2"/>
<dbReference type="AlphaFoldDB" id="A0A2A9CRQ6"/>
<dbReference type="Proteomes" id="UP000226079">
    <property type="component" value="Unassembled WGS sequence"/>
</dbReference>
<evidence type="ECO:0000313" key="2">
    <source>
        <dbReference type="Proteomes" id="UP000226079"/>
    </source>
</evidence>
<name>A0A2A9CRQ6_9ACTN</name>
<sequence length="164" mass="18427">MALFTRLRIDPDLATLIGRSAVLAVGTTADGQVVATTDSLWYATGDGWRHQPWHQITHGGWDRNELRLRWHDQERVEHSLHLTETGRVPEVFNERVTESIVVQRVVDLIGPGAAVITARRDLGNPDAALDWRLEPTTGTSLDAVQSDRRVASELARLRSEYDVR</sequence>
<dbReference type="EMBL" id="PDJC01000001">
    <property type="protein sequence ID" value="PFG16320.1"/>
    <property type="molecule type" value="Genomic_DNA"/>
</dbReference>
<dbReference type="RefSeq" id="WP_098459873.1">
    <property type="nucleotide sequence ID" value="NZ_PDJC01000001.1"/>
</dbReference>
<evidence type="ECO:0000313" key="1">
    <source>
        <dbReference type="EMBL" id="PFG16320.1"/>
    </source>
</evidence>
<reference evidence="1 2" key="1">
    <citation type="submission" date="2017-10" db="EMBL/GenBank/DDBJ databases">
        <title>Sequencing the genomes of 1000 actinobacteria strains.</title>
        <authorList>
            <person name="Klenk H.-P."/>
        </authorList>
    </citation>
    <scope>NUCLEOTIDE SEQUENCE [LARGE SCALE GENOMIC DNA]</scope>
    <source>
        <strain evidence="1 2">DSM 15597</strain>
    </source>
</reference>
<keyword evidence="2" id="KW-1185">Reference proteome</keyword>
<comment type="caution">
    <text evidence="1">The sequence shown here is derived from an EMBL/GenBank/DDBJ whole genome shotgun (WGS) entry which is preliminary data.</text>
</comment>
<organism evidence="1 2">
    <name type="scientific">Propionicimonas paludicola</name>
    <dbReference type="NCBI Taxonomy" id="185243"/>
    <lineage>
        <taxon>Bacteria</taxon>
        <taxon>Bacillati</taxon>
        <taxon>Actinomycetota</taxon>
        <taxon>Actinomycetes</taxon>
        <taxon>Propionibacteriales</taxon>
        <taxon>Nocardioidaceae</taxon>
        <taxon>Propionicimonas</taxon>
    </lineage>
</organism>
<accession>A0A2A9CRQ6</accession>